<proteinExistence type="predicted"/>
<keyword evidence="1" id="KW-0472">Membrane</keyword>
<feature type="transmembrane region" description="Helical" evidence="1">
    <location>
        <begin position="94"/>
        <end position="113"/>
    </location>
</feature>
<dbReference type="EMBL" id="CP000378">
    <property type="protein sequence ID" value="ABF77555.1"/>
    <property type="molecule type" value="Genomic_DNA"/>
</dbReference>
<sequence length="151" mass="17541">MIEVSNDALRTIVVTGMAVVGATVIFRFVVPFIGSRLRGETIADHVTRVESEQREKRLFQSNLNTSPREALSIRVVNMAIALTVMWLLSRFPTSYLVVYFVLYVAVGMGFCWWAKVIPDEKFHCLNWNSRLQLRLFYVWLWPINVVRSLMR</sequence>
<protein>
    <submittedName>
        <fullName evidence="2">Uncharacterized protein</fullName>
    </submittedName>
</protein>
<feature type="transmembrane region" description="Helical" evidence="1">
    <location>
        <begin position="71"/>
        <end position="88"/>
    </location>
</feature>
<reference evidence="2" key="1">
    <citation type="submission" date="2006-05" db="EMBL/GenBank/DDBJ databases">
        <title>Complete sequence of chromosome 1 of Burkholderia cenocepacia AU 1054.</title>
        <authorList>
            <consortium name="US DOE Joint Genome Institute"/>
            <person name="Copeland A."/>
            <person name="Lucas S."/>
            <person name="Lapidus A."/>
            <person name="Barry K."/>
            <person name="Detter J.C."/>
            <person name="Glavina del Rio T."/>
            <person name="Hammon N."/>
            <person name="Israni S."/>
            <person name="Dalin E."/>
            <person name="Tice H."/>
            <person name="Pitluck S."/>
            <person name="Chain P."/>
            <person name="Malfatti S."/>
            <person name="Shin M."/>
            <person name="Vergez L."/>
            <person name="Schmutz J."/>
            <person name="Larimer F."/>
            <person name="Land M."/>
            <person name="Hauser L."/>
            <person name="Kyrpides N."/>
            <person name="Lykidis A."/>
            <person name="LiPuma J.J."/>
            <person name="Konstantinidis K."/>
            <person name="Tiedje J.M."/>
            <person name="Richardson P."/>
        </authorList>
    </citation>
    <scope>NUCLEOTIDE SEQUENCE [LARGE SCALE GENOMIC DNA]</scope>
    <source>
        <strain evidence="2">AU 1054</strain>
    </source>
</reference>
<evidence type="ECO:0000313" key="2">
    <source>
        <dbReference type="EMBL" id="ABF77555.1"/>
    </source>
</evidence>
<keyword evidence="1" id="KW-0812">Transmembrane</keyword>
<name>A0A0H2XRT8_BURO1</name>
<organism evidence="2">
    <name type="scientific">Burkholderia orbicola (strain AU 1054)</name>
    <dbReference type="NCBI Taxonomy" id="331271"/>
    <lineage>
        <taxon>Bacteria</taxon>
        <taxon>Pseudomonadati</taxon>
        <taxon>Pseudomonadota</taxon>
        <taxon>Betaproteobacteria</taxon>
        <taxon>Burkholderiales</taxon>
        <taxon>Burkholderiaceae</taxon>
        <taxon>Burkholderia</taxon>
        <taxon>Burkholderia cepacia complex</taxon>
        <taxon>Burkholderia orbicola</taxon>
    </lineage>
</organism>
<accession>A0A0H2XRT8</accession>
<dbReference type="HOGENOM" id="CLU_1657511_0_0_4"/>
<dbReference type="AlphaFoldDB" id="A0A0H2XRT8"/>
<gene>
    <name evidence="2" type="ordered locus">Bcen_2657</name>
</gene>
<evidence type="ECO:0000256" key="1">
    <source>
        <dbReference type="SAM" id="Phobius"/>
    </source>
</evidence>
<keyword evidence="1" id="KW-1133">Transmembrane helix</keyword>
<feature type="transmembrane region" description="Helical" evidence="1">
    <location>
        <begin position="12"/>
        <end position="30"/>
    </location>
</feature>